<gene>
    <name evidence="9" type="ORF">VB739_02260</name>
</gene>
<evidence type="ECO:0000259" key="8">
    <source>
        <dbReference type="PROSITE" id="PS51085"/>
    </source>
</evidence>
<dbReference type="InterPro" id="IPR012675">
    <property type="entry name" value="Beta-grasp_dom_sf"/>
</dbReference>
<keyword evidence="3" id="KW-0479">Metal-binding</keyword>
<keyword evidence="4" id="KW-0408">Iron</keyword>
<evidence type="ECO:0000256" key="1">
    <source>
        <dbReference type="ARBA" id="ARBA00010914"/>
    </source>
</evidence>
<dbReference type="PANTHER" id="PTHR23426">
    <property type="entry name" value="FERREDOXIN/ADRENODOXIN"/>
    <property type="match status" value="1"/>
</dbReference>
<evidence type="ECO:0000313" key="10">
    <source>
        <dbReference type="Proteomes" id="UP001302329"/>
    </source>
</evidence>
<feature type="region of interest" description="Disordered" evidence="7">
    <location>
        <begin position="107"/>
        <end position="166"/>
    </location>
</feature>
<dbReference type="EMBL" id="JAYGHY010000004">
    <property type="protein sequence ID" value="MEA5441369.1"/>
    <property type="molecule type" value="Genomic_DNA"/>
</dbReference>
<comment type="caution">
    <text evidence="9">The sequence shown here is derived from an EMBL/GenBank/DDBJ whole genome shotgun (WGS) entry which is preliminary data.</text>
</comment>
<dbReference type="CDD" id="cd00207">
    <property type="entry name" value="fer2"/>
    <property type="match status" value="1"/>
</dbReference>
<keyword evidence="5" id="KW-0411">Iron-sulfur</keyword>
<reference evidence="9 10" key="1">
    <citation type="submission" date="2023-12" db="EMBL/GenBank/DDBJ databases">
        <title>Baltic Sea Cyanobacteria.</title>
        <authorList>
            <person name="Delbaje E."/>
            <person name="Fewer D.P."/>
            <person name="Shishido T.K."/>
        </authorList>
    </citation>
    <scope>NUCLEOTIDE SEQUENCE [LARGE SCALE GENOMIC DNA]</scope>
    <source>
        <strain evidence="9 10">UHCC 0281</strain>
    </source>
</reference>
<evidence type="ECO:0000313" key="9">
    <source>
        <dbReference type="EMBL" id="MEA5441369.1"/>
    </source>
</evidence>
<keyword evidence="2" id="KW-0001">2Fe-2S</keyword>
<comment type="similarity">
    <text evidence="1">Belongs to the adrenodoxin/putidaredoxin family.</text>
</comment>
<dbReference type="InterPro" id="IPR001055">
    <property type="entry name" value="Adrenodoxin-like"/>
</dbReference>
<dbReference type="InterPro" id="IPR036010">
    <property type="entry name" value="2Fe-2S_ferredoxin-like_sf"/>
</dbReference>
<feature type="domain" description="2Fe-2S ferredoxin-type" evidence="8">
    <location>
        <begin position="2"/>
        <end position="102"/>
    </location>
</feature>
<evidence type="ECO:0000256" key="3">
    <source>
        <dbReference type="ARBA" id="ARBA00022723"/>
    </source>
</evidence>
<keyword evidence="10" id="KW-1185">Reference proteome</keyword>
<evidence type="ECO:0000256" key="7">
    <source>
        <dbReference type="SAM" id="MobiDB-lite"/>
    </source>
</evidence>
<proteinExistence type="inferred from homology"/>
<dbReference type="PROSITE" id="PS51085">
    <property type="entry name" value="2FE2S_FER_2"/>
    <property type="match status" value="1"/>
</dbReference>
<dbReference type="PANTHER" id="PTHR23426:SF65">
    <property type="entry name" value="FERREDOXIN-2, MITOCHONDRIAL"/>
    <property type="match status" value="1"/>
</dbReference>
<sequence>MPVIRFVREQRDVACYPGENLREVALREGIELYGLKGRLGNCGGCGQCITCFVEVVEGGADNALTEQTSVELLKLKRRPQTWRLACQALVQKSVMVLTRPQVGLADREGELGRARSLPLPEGPTAWPEPPAAPEAVDSQASEAASEGPGAPSTTSDEGGVLPADGR</sequence>
<name>A0ABU5SS64_9CYAN</name>
<evidence type="ECO:0000256" key="2">
    <source>
        <dbReference type="ARBA" id="ARBA00022714"/>
    </source>
</evidence>
<evidence type="ECO:0000256" key="4">
    <source>
        <dbReference type="ARBA" id="ARBA00023004"/>
    </source>
</evidence>
<evidence type="ECO:0000256" key="5">
    <source>
        <dbReference type="ARBA" id="ARBA00023014"/>
    </source>
</evidence>
<dbReference type="Pfam" id="PF00111">
    <property type="entry name" value="Fer2"/>
    <property type="match status" value="1"/>
</dbReference>
<dbReference type="Proteomes" id="UP001302329">
    <property type="component" value="Unassembled WGS sequence"/>
</dbReference>
<protein>
    <submittedName>
        <fullName evidence="9">2Fe-2S iron-sulfur cluster-binding protein</fullName>
    </submittedName>
</protein>
<dbReference type="InterPro" id="IPR001041">
    <property type="entry name" value="2Fe-2S_ferredoxin-type"/>
</dbReference>
<evidence type="ECO:0000256" key="6">
    <source>
        <dbReference type="ARBA" id="ARBA00034078"/>
    </source>
</evidence>
<comment type="cofactor">
    <cofactor evidence="6">
        <name>[2Fe-2S] cluster</name>
        <dbReference type="ChEBI" id="CHEBI:190135"/>
    </cofactor>
</comment>
<dbReference type="RefSeq" id="WP_323355512.1">
    <property type="nucleotide sequence ID" value="NZ_JAYGHY010000004.1"/>
</dbReference>
<accession>A0ABU5SS64</accession>
<dbReference type="Gene3D" id="3.10.20.30">
    <property type="match status" value="1"/>
</dbReference>
<dbReference type="SUPFAM" id="SSF54292">
    <property type="entry name" value="2Fe-2S ferredoxin-like"/>
    <property type="match status" value="1"/>
</dbReference>
<organism evidence="9 10">
    <name type="scientific">Cyanobium gracile UHCC 0281</name>
    <dbReference type="NCBI Taxonomy" id="3110309"/>
    <lineage>
        <taxon>Bacteria</taxon>
        <taxon>Bacillati</taxon>
        <taxon>Cyanobacteriota</taxon>
        <taxon>Cyanophyceae</taxon>
        <taxon>Synechococcales</taxon>
        <taxon>Prochlorococcaceae</taxon>
        <taxon>Cyanobium</taxon>
    </lineage>
</organism>